<keyword evidence="10" id="KW-1185">Reference proteome</keyword>
<evidence type="ECO:0000313" key="9">
    <source>
        <dbReference type="EMBL" id="ADG92559.1"/>
    </source>
</evidence>
<dbReference type="RefSeq" id="WP_013134704.1">
    <property type="nucleotide sequence ID" value="NC_014166.1"/>
</dbReference>
<dbReference type="GO" id="GO:0016020">
    <property type="term" value="C:membrane"/>
    <property type="evidence" value="ECO:0007669"/>
    <property type="project" value="UniProtKB-SubCell"/>
</dbReference>
<dbReference type="PANTHER" id="PTHR43390">
    <property type="entry name" value="SIGNAL PEPTIDASE I"/>
    <property type="match status" value="1"/>
</dbReference>
<evidence type="ECO:0000256" key="7">
    <source>
        <dbReference type="RuleBase" id="RU362042"/>
    </source>
</evidence>
<dbReference type="PROSITE" id="PS00761">
    <property type="entry name" value="SPASE_I_3"/>
    <property type="match status" value="1"/>
</dbReference>
<evidence type="ECO:0000259" key="8">
    <source>
        <dbReference type="Pfam" id="PF10502"/>
    </source>
</evidence>
<dbReference type="AlphaFoldDB" id="D5V2X7"/>
<name>D5V2X7_ARCNC</name>
<comment type="subcellular location">
    <subcellularLocation>
        <location evidence="7">Membrane</location>
        <topology evidence="7">Single-pass type II membrane protein</topology>
    </subcellularLocation>
</comment>
<evidence type="ECO:0000313" key="10">
    <source>
        <dbReference type="Proteomes" id="UP000000939"/>
    </source>
</evidence>
<dbReference type="EC" id="3.4.21.89" evidence="3 7"/>
<comment type="catalytic activity">
    <reaction evidence="1 7">
        <text>Cleavage of hydrophobic, N-terminal signal or leader sequences from secreted and periplasmic proteins.</text>
        <dbReference type="EC" id="3.4.21.89"/>
    </reaction>
</comment>
<dbReference type="KEGG" id="ant:Arnit_0895"/>
<dbReference type="SUPFAM" id="SSF51306">
    <property type="entry name" value="LexA/Signal peptidase"/>
    <property type="match status" value="1"/>
</dbReference>
<dbReference type="CDD" id="cd06530">
    <property type="entry name" value="S26_SPase_I"/>
    <property type="match status" value="1"/>
</dbReference>
<protein>
    <recommendedName>
        <fullName evidence="4 7">Signal peptidase I</fullName>
        <ecNumber evidence="3 7">3.4.21.89</ecNumber>
    </recommendedName>
</protein>
<gene>
    <name evidence="9" type="ordered locus">Arnit_0895</name>
</gene>
<evidence type="ECO:0000256" key="6">
    <source>
        <dbReference type="PIRSR" id="PIRSR600223-1"/>
    </source>
</evidence>
<dbReference type="InterPro" id="IPR036286">
    <property type="entry name" value="LexA/Signal_pep-like_sf"/>
</dbReference>
<keyword evidence="7" id="KW-0645">Protease</keyword>
<dbReference type="NCBIfam" id="TIGR02227">
    <property type="entry name" value="sigpep_I_bact"/>
    <property type="match status" value="1"/>
</dbReference>
<comment type="caution">
    <text evidence="7">Lacks conserved residue(s) required for the propagation of feature annotation.</text>
</comment>
<proteinExistence type="inferred from homology"/>
<dbReference type="EMBL" id="CP001999">
    <property type="protein sequence ID" value="ADG92559.1"/>
    <property type="molecule type" value="Genomic_DNA"/>
</dbReference>
<dbReference type="STRING" id="572480.Arnit_0895"/>
<evidence type="ECO:0000256" key="3">
    <source>
        <dbReference type="ARBA" id="ARBA00013208"/>
    </source>
</evidence>
<dbReference type="GO" id="GO:0004252">
    <property type="term" value="F:serine-type endopeptidase activity"/>
    <property type="evidence" value="ECO:0007669"/>
    <property type="project" value="InterPro"/>
</dbReference>
<dbReference type="Pfam" id="PF10502">
    <property type="entry name" value="Peptidase_S26"/>
    <property type="match status" value="1"/>
</dbReference>
<organism evidence="9 10">
    <name type="scientific">Arcobacter nitrofigilis (strain ATCC 33309 / DSM 7299 / CCUG 15893 / LMG 7604 / NCTC 12251 / CI)</name>
    <name type="common">Campylobacter nitrofigilis</name>
    <dbReference type="NCBI Taxonomy" id="572480"/>
    <lineage>
        <taxon>Bacteria</taxon>
        <taxon>Pseudomonadati</taxon>
        <taxon>Campylobacterota</taxon>
        <taxon>Epsilonproteobacteria</taxon>
        <taxon>Campylobacterales</taxon>
        <taxon>Arcobacteraceae</taxon>
        <taxon>Arcobacter</taxon>
    </lineage>
</organism>
<dbReference type="GO" id="GO:0006465">
    <property type="term" value="P:signal peptide processing"/>
    <property type="evidence" value="ECO:0007669"/>
    <property type="project" value="InterPro"/>
</dbReference>
<evidence type="ECO:0000256" key="2">
    <source>
        <dbReference type="ARBA" id="ARBA00009370"/>
    </source>
</evidence>
<dbReference type="PRINTS" id="PR00727">
    <property type="entry name" value="LEADERPTASE"/>
</dbReference>
<reference evidence="9 10" key="1">
    <citation type="journal article" date="2010" name="Stand. Genomic Sci.">
        <title>Complete genome sequence of Arcobacter nitrofigilis type strain (CI).</title>
        <authorList>
            <person name="Pati A."/>
            <person name="Gronow S."/>
            <person name="Lapidus A."/>
            <person name="Copeland A."/>
            <person name="Glavina Del Rio T."/>
            <person name="Nolan M."/>
            <person name="Lucas S."/>
            <person name="Tice H."/>
            <person name="Cheng J.F."/>
            <person name="Han C."/>
            <person name="Chertkov O."/>
            <person name="Bruce D."/>
            <person name="Tapia R."/>
            <person name="Goodwin L."/>
            <person name="Pitluck S."/>
            <person name="Liolios K."/>
            <person name="Ivanova N."/>
            <person name="Mavromatis K."/>
            <person name="Chen A."/>
            <person name="Palaniappan K."/>
            <person name="Land M."/>
            <person name="Hauser L."/>
            <person name="Chang Y.J."/>
            <person name="Jeffries C.D."/>
            <person name="Detter J.C."/>
            <person name="Rohde M."/>
            <person name="Goker M."/>
            <person name="Bristow J."/>
            <person name="Eisen J.A."/>
            <person name="Markowitz V."/>
            <person name="Hugenholtz P."/>
            <person name="Klenk H.P."/>
            <person name="Kyrpides N.C."/>
        </authorList>
    </citation>
    <scope>NUCLEOTIDE SEQUENCE [LARGE SCALE GENOMIC DNA]</scope>
    <source>
        <strain evidence="10">ATCC 33309 / DSM 7299 / CCUG 15893 / LMG 7604 / NCTC 12251 / CI</strain>
    </source>
</reference>
<dbReference type="Gene3D" id="2.10.109.10">
    <property type="entry name" value="Umud Fragment, subunit A"/>
    <property type="match status" value="1"/>
</dbReference>
<dbReference type="InterPro" id="IPR019758">
    <property type="entry name" value="Pept_S26A_signal_pept_1_CS"/>
</dbReference>
<comment type="similarity">
    <text evidence="2 7">Belongs to the peptidase S26 family.</text>
</comment>
<dbReference type="InterPro" id="IPR000223">
    <property type="entry name" value="Pept_S26A_signal_pept_1"/>
</dbReference>
<evidence type="ECO:0000256" key="4">
    <source>
        <dbReference type="ARBA" id="ARBA00019232"/>
    </source>
</evidence>
<feature type="active site" evidence="6">
    <location>
        <position position="172"/>
    </location>
</feature>
<accession>D5V2X7</accession>
<keyword evidence="7" id="KW-1133">Transmembrane helix</keyword>
<evidence type="ECO:0000256" key="5">
    <source>
        <dbReference type="ARBA" id="ARBA00022801"/>
    </source>
</evidence>
<dbReference type="PANTHER" id="PTHR43390:SF1">
    <property type="entry name" value="CHLOROPLAST PROCESSING PEPTIDASE"/>
    <property type="match status" value="1"/>
</dbReference>
<dbReference type="HOGENOM" id="CLU_914134_0_0_7"/>
<keyword evidence="7" id="KW-0812">Transmembrane</keyword>
<feature type="transmembrane region" description="Helical" evidence="7">
    <location>
        <begin position="33"/>
        <end position="52"/>
    </location>
</feature>
<feature type="active site" evidence="6">
    <location>
        <position position="132"/>
    </location>
</feature>
<dbReference type="eggNOG" id="COG0681">
    <property type="taxonomic scope" value="Bacteria"/>
</dbReference>
<feature type="transmembrane region" description="Helical" evidence="7">
    <location>
        <begin position="57"/>
        <end position="76"/>
    </location>
</feature>
<dbReference type="InterPro" id="IPR019533">
    <property type="entry name" value="Peptidase_S26"/>
</dbReference>
<evidence type="ECO:0000256" key="1">
    <source>
        <dbReference type="ARBA" id="ARBA00000677"/>
    </source>
</evidence>
<dbReference type="Proteomes" id="UP000000939">
    <property type="component" value="Chromosome"/>
</dbReference>
<feature type="domain" description="Peptidase S26" evidence="8">
    <location>
        <begin position="107"/>
        <end position="290"/>
    </location>
</feature>
<dbReference type="MEROPS" id="S26.026"/>
<keyword evidence="7" id="KW-0472">Membrane</keyword>
<keyword evidence="5 7" id="KW-0378">Hydrolase</keyword>
<sequence length="304" mass="35396">MKEIQKKSILKLLIFNLIAMGAGHLYIGRIKKAITIFPLFLVIHFLSLYIALIYFNFYLFIIVESLLILIFLYSFIEPIIIIKKQKNINNSKYSTSPYILLFVIVYYLIVFTLIMLLKLDTPVKLFSVPANSMAKTIIRNDTILATRSYDFVKRGDIVVFRYPNEETVYYVKRCVAVGGDIVALQNKVLYLHPHEGNEYVKKNYPITQISEFDGKLWIKNPYRKDHPGIHNDPSVTDNGLNPQQLFNMSPIKVPENQYFMMGDNRDHSNDSRFWGTVPQRLIYGNAKIIYSNYENTNRIGIKLE</sequence>
<dbReference type="GO" id="GO:0009003">
    <property type="term" value="F:signal peptidase activity"/>
    <property type="evidence" value="ECO:0007669"/>
    <property type="project" value="UniProtKB-EC"/>
</dbReference>
<feature type="transmembrane region" description="Helical" evidence="7">
    <location>
        <begin position="96"/>
        <end position="117"/>
    </location>
</feature>